<dbReference type="AlphaFoldDB" id="A0A519BPB3"/>
<dbReference type="Proteomes" id="UP000319296">
    <property type="component" value="Unassembled WGS sequence"/>
</dbReference>
<sequence>MENISIKNLLPAAEEVFNKLSNSELNFLNNFILVGGSALAIRLGHRQSEDLYFFTYENWFDKNKIFEALNLFKDKTILSDSKEQINLICGGVKISFVNTASNPEWQFLKPESNNSIGSINIATLDQLSAMKTHVLFLRSAFRDYYDIYILGKYHMNIEKIYNNAEKLIPGMTFRLFTTALTYVNDIKDENIEYLKPKYNVNKQEISSFFEKEIKNYIAQLEQKQATEQDDAFTKDLNNRLNKGKGWKR</sequence>
<dbReference type="Pfam" id="PF08843">
    <property type="entry name" value="AbiEii"/>
    <property type="match status" value="1"/>
</dbReference>
<gene>
    <name evidence="1" type="ORF">EVG15_03120</name>
</gene>
<organism evidence="1 2">
    <name type="scientific">Candidatus Acididesulfobacter diazotrophicus</name>
    <dbReference type="NCBI Taxonomy" id="2597226"/>
    <lineage>
        <taxon>Bacteria</taxon>
        <taxon>Deltaproteobacteria</taxon>
        <taxon>Candidatus Acidulodesulfobacterales</taxon>
        <taxon>Candidatus Acididesulfobacter</taxon>
    </lineage>
</organism>
<evidence type="ECO:0000313" key="1">
    <source>
        <dbReference type="EMBL" id="RZD19110.1"/>
    </source>
</evidence>
<comment type="caution">
    <text evidence="1">The sequence shown here is derived from an EMBL/GenBank/DDBJ whole genome shotgun (WGS) entry which is preliminary data.</text>
</comment>
<evidence type="ECO:0008006" key="3">
    <source>
        <dbReference type="Google" id="ProtNLM"/>
    </source>
</evidence>
<name>A0A519BPB3_9DELT</name>
<evidence type="ECO:0000313" key="2">
    <source>
        <dbReference type="Proteomes" id="UP000319296"/>
    </source>
</evidence>
<dbReference type="InterPro" id="IPR014942">
    <property type="entry name" value="AbiEii"/>
</dbReference>
<reference evidence="1 2" key="1">
    <citation type="journal article" date="2019" name="ISME J.">
        <title>Insights into ecological role of a new deltaproteobacterial order Candidatus Acidulodesulfobacterales by metagenomics and metatranscriptomics.</title>
        <authorList>
            <person name="Tan S."/>
            <person name="Liu J."/>
            <person name="Fang Y."/>
            <person name="Hedlund B.P."/>
            <person name="Lian Z.H."/>
            <person name="Huang L.Y."/>
            <person name="Li J.T."/>
            <person name="Huang L.N."/>
            <person name="Li W.J."/>
            <person name="Jiang H.C."/>
            <person name="Dong H.L."/>
            <person name="Shu W.S."/>
        </authorList>
    </citation>
    <scope>NUCLEOTIDE SEQUENCE [LARGE SCALE GENOMIC DNA]</scope>
    <source>
        <strain evidence="1">AP1</strain>
    </source>
</reference>
<accession>A0A519BPB3</accession>
<proteinExistence type="predicted"/>
<protein>
    <recommendedName>
        <fullName evidence="3">Nucleotidyl transferase AbiEii/AbiGii toxin family protein</fullName>
    </recommendedName>
</protein>
<dbReference type="EMBL" id="SGBB01000003">
    <property type="protein sequence ID" value="RZD19110.1"/>
    <property type="molecule type" value="Genomic_DNA"/>
</dbReference>